<reference evidence="7" key="1">
    <citation type="submission" date="2017-09" db="EMBL/GenBank/DDBJ databases">
        <title>Metaegenomics of thermophilic ammonia-oxidizing enrichment culture.</title>
        <authorList>
            <person name="Kato S."/>
            <person name="Suzuki K."/>
        </authorList>
    </citation>
    <scope>NUCLEOTIDE SEQUENCE [LARGE SCALE GENOMIC DNA]</scope>
</reference>
<keyword evidence="4" id="KW-0804">Transcription</keyword>
<dbReference type="Pfam" id="PF04198">
    <property type="entry name" value="Sugar-bind"/>
    <property type="match status" value="2"/>
</dbReference>
<accession>A0A2H5XD90</accession>
<feature type="domain" description="Sugar-binding" evidence="5">
    <location>
        <begin position="138"/>
        <end position="251"/>
    </location>
</feature>
<comment type="similarity">
    <text evidence="1">Belongs to the SorC transcriptional regulatory family.</text>
</comment>
<dbReference type="GO" id="GO:0003677">
    <property type="term" value="F:DNA binding"/>
    <property type="evidence" value="ECO:0007669"/>
    <property type="project" value="UniProtKB-KW"/>
</dbReference>
<proteinExistence type="inferred from homology"/>
<comment type="caution">
    <text evidence="6">The sequence shown here is derived from an EMBL/GenBank/DDBJ whole genome shotgun (WGS) entry which is preliminary data.</text>
</comment>
<protein>
    <recommendedName>
        <fullName evidence="5">Sugar-binding domain-containing protein</fullName>
    </recommendedName>
</protein>
<evidence type="ECO:0000313" key="7">
    <source>
        <dbReference type="Proteomes" id="UP000236173"/>
    </source>
</evidence>
<dbReference type="PANTHER" id="PTHR34294">
    <property type="entry name" value="TRANSCRIPTIONAL REGULATOR-RELATED"/>
    <property type="match status" value="1"/>
</dbReference>
<gene>
    <name evidence="6" type="ORF">HRbin17_01672</name>
</gene>
<evidence type="ECO:0000256" key="4">
    <source>
        <dbReference type="ARBA" id="ARBA00023163"/>
    </source>
</evidence>
<dbReference type="Gene3D" id="3.40.50.1360">
    <property type="match status" value="2"/>
</dbReference>
<sequence>MPEPMPILDLEVALLQTLGLKEVRVVEVGRGEWAYFAVGHAAAQLLLEWLNEAGRFAVGLDGGRAIRAFVEALNLPHSLARFPRLERLEFYALHGRTRRKSLWSASVNDILDAVAIRCHESELGKRVCCRSFEGDAVVEKLDAIFASIGAVDEQNRQVLQSRGIVLSNLDKAVGLFFSQPFDVTGQPVDGDISQALGSVSLEAVRLAVRRGTPVIGLVANPQRAMSALVACRSGLVNCLIADRRTAEALLKQATT</sequence>
<evidence type="ECO:0000313" key="6">
    <source>
        <dbReference type="EMBL" id="GBC99151.1"/>
    </source>
</evidence>
<keyword evidence="3" id="KW-0238">DNA-binding</keyword>
<keyword evidence="2" id="KW-0805">Transcription regulation</keyword>
<dbReference type="SUPFAM" id="SSF100950">
    <property type="entry name" value="NagB/RpiA/CoA transferase-like"/>
    <property type="match status" value="1"/>
</dbReference>
<evidence type="ECO:0000256" key="2">
    <source>
        <dbReference type="ARBA" id="ARBA00023015"/>
    </source>
</evidence>
<dbReference type="EMBL" id="BEHT01000021">
    <property type="protein sequence ID" value="GBC99151.1"/>
    <property type="molecule type" value="Genomic_DNA"/>
</dbReference>
<dbReference type="AlphaFoldDB" id="A0A2H5XD90"/>
<evidence type="ECO:0000256" key="1">
    <source>
        <dbReference type="ARBA" id="ARBA00010466"/>
    </source>
</evidence>
<name>A0A2H5XD90_9BACT</name>
<evidence type="ECO:0000259" key="5">
    <source>
        <dbReference type="Pfam" id="PF04198"/>
    </source>
</evidence>
<dbReference type="InterPro" id="IPR037171">
    <property type="entry name" value="NagB/RpiA_transferase-like"/>
</dbReference>
<feature type="domain" description="Sugar-binding" evidence="5">
    <location>
        <begin position="8"/>
        <end position="115"/>
    </location>
</feature>
<evidence type="ECO:0000256" key="3">
    <source>
        <dbReference type="ARBA" id="ARBA00023125"/>
    </source>
</evidence>
<dbReference type="PANTHER" id="PTHR34294:SF1">
    <property type="entry name" value="TRANSCRIPTIONAL REGULATOR LSRR"/>
    <property type="match status" value="1"/>
</dbReference>
<organism evidence="6 7">
    <name type="scientific">Candidatus Fervidibacter japonicus</name>
    <dbReference type="NCBI Taxonomy" id="2035412"/>
    <lineage>
        <taxon>Bacteria</taxon>
        <taxon>Candidatus Fervidibacterota</taxon>
        <taxon>Candidatus Fervidibacter</taxon>
    </lineage>
</organism>
<dbReference type="GO" id="GO:0030246">
    <property type="term" value="F:carbohydrate binding"/>
    <property type="evidence" value="ECO:0007669"/>
    <property type="project" value="InterPro"/>
</dbReference>
<dbReference type="Proteomes" id="UP000236173">
    <property type="component" value="Unassembled WGS sequence"/>
</dbReference>
<dbReference type="InterPro" id="IPR007324">
    <property type="entry name" value="Sugar-bd_dom_put"/>
</dbReference>
<dbReference type="InterPro" id="IPR051054">
    <property type="entry name" value="SorC_transcr_regulators"/>
</dbReference>